<evidence type="ECO:0000256" key="4">
    <source>
        <dbReference type="ARBA" id="ARBA00038493"/>
    </source>
</evidence>
<dbReference type="Pfam" id="PF01965">
    <property type="entry name" value="DJ-1_PfpI"/>
    <property type="match status" value="1"/>
</dbReference>
<dbReference type="SUPFAM" id="SSF52317">
    <property type="entry name" value="Class I glutamine amidotransferase-like"/>
    <property type="match status" value="1"/>
</dbReference>
<dbReference type="Proteomes" id="UP000016923">
    <property type="component" value="Unassembled WGS sequence"/>
</dbReference>
<evidence type="ECO:0000256" key="2">
    <source>
        <dbReference type="ARBA" id="ARBA00023016"/>
    </source>
</evidence>
<dbReference type="CDD" id="cd03141">
    <property type="entry name" value="GATase1_Hsp31_like"/>
    <property type="match status" value="1"/>
</dbReference>
<dbReference type="AlphaFoldDB" id="S3BPT4"/>
<dbReference type="GO" id="GO:0019243">
    <property type="term" value="P:methylglyoxal catabolic process to D-lactate via S-lactoyl-glutathione"/>
    <property type="evidence" value="ECO:0007669"/>
    <property type="project" value="TreeGrafter"/>
</dbReference>
<organism evidence="7 8">
    <name type="scientific">Ophiostoma piceae (strain UAMH 11346)</name>
    <name type="common">Sap stain fungus</name>
    <dbReference type="NCBI Taxonomy" id="1262450"/>
    <lineage>
        <taxon>Eukaryota</taxon>
        <taxon>Fungi</taxon>
        <taxon>Dikarya</taxon>
        <taxon>Ascomycota</taxon>
        <taxon>Pezizomycotina</taxon>
        <taxon>Sordariomycetes</taxon>
        <taxon>Sordariomycetidae</taxon>
        <taxon>Ophiostomatales</taxon>
        <taxon>Ophiostomataceae</taxon>
        <taxon>Ophiostoma</taxon>
    </lineage>
</organism>
<dbReference type="PANTHER" id="PTHR48094">
    <property type="entry name" value="PROTEIN/NUCLEIC ACID DEGLYCASE DJ-1-RELATED"/>
    <property type="match status" value="1"/>
</dbReference>
<evidence type="ECO:0000256" key="3">
    <source>
        <dbReference type="ARBA" id="ARBA00023239"/>
    </source>
</evidence>
<evidence type="ECO:0000313" key="7">
    <source>
        <dbReference type="EMBL" id="EPE02397.1"/>
    </source>
</evidence>
<dbReference type="OrthoDB" id="543156at2759"/>
<name>S3BPT4_OPHP1</name>
<dbReference type="EC" id="4.2.1.130" evidence="1"/>
<accession>S3BPT4</accession>
<sequence>MPSVLVVLSSHSVLGNTGKPTGWYLPEFAHPYNEFVKAGFTVTVASPKGGATPLDPASVEAFKEDPASVEFLNTKKSVYNETIKLETIAADQATAAATATKYDALFYPGGHGPMYDLAFDKQSHYLAAAFNKAGKVVSAVCHGPAAIVNVRENPDDESSAFILKGKTVNSFTDDEERAVQLEKVVPFLLETRLKEIGATFVKAGDWQEKVVVDGNIITGQNPASASGVGAAIVKAVGN</sequence>
<dbReference type="PANTHER" id="PTHR48094:SF11">
    <property type="entry name" value="GLUTATHIONE-INDEPENDENT GLYOXALASE HSP31-RELATED"/>
    <property type="match status" value="1"/>
</dbReference>
<comment type="similarity">
    <text evidence="4">Belongs to the peptidase C56 family. HSP31-like subfamily.</text>
</comment>
<dbReference type="EMBL" id="KE148179">
    <property type="protein sequence ID" value="EPE02397.1"/>
    <property type="molecule type" value="Genomic_DNA"/>
</dbReference>
<dbReference type="STRING" id="1262450.S3BPT4"/>
<dbReference type="InterPro" id="IPR002818">
    <property type="entry name" value="DJ-1/PfpI"/>
</dbReference>
<dbReference type="InterPro" id="IPR029062">
    <property type="entry name" value="Class_I_gatase-like"/>
</dbReference>
<dbReference type="GO" id="GO:0019172">
    <property type="term" value="F:glyoxalase III activity"/>
    <property type="evidence" value="ECO:0007669"/>
    <property type="project" value="UniProtKB-EC"/>
</dbReference>
<proteinExistence type="inferred from homology"/>
<keyword evidence="3" id="KW-0456">Lyase</keyword>
<dbReference type="VEuPathDB" id="FungiDB:F503_00665"/>
<dbReference type="InterPro" id="IPR050325">
    <property type="entry name" value="Prot/Nucl_acid_deglycase"/>
</dbReference>
<dbReference type="Gene3D" id="3.40.50.880">
    <property type="match status" value="1"/>
</dbReference>
<gene>
    <name evidence="7" type="ORF">F503_00665</name>
</gene>
<dbReference type="eggNOG" id="ENOG502RZ3Y">
    <property type="taxonomic scope" value="Eukaryota"/>
</dbReference>
<evidence type="ECO:0000256" key="5">
    <source>
        <dbReference type="ARBA" id="ARBA00048082"/>
    </source>
</evidence>
<dbReference type="HOGENOM" id="CLU_070319_2_0_1"/>
<evidence type="ECO:0000259" key="6">
    <source>
        <dbReference type="Pfam" id="PF01965"/>
    </source>
</evidence>
<feature type="domain" description="DJ-1/PfpI" evidence="6">
    <location>
        <begin position="27"/>
        <end position="234"/>
    </location>
</feature>
<dbReference type="OMA" id="GEKTGFW"/>
<dbReference type="GO" id="GO:0005737">
    <property type="term" value="C:cytoplasm"/>
    <property type="evidence" value="ECO:0007669"/>
    <property type="project" value="TreeGrafter"/>
</dbReference>
<comment type="catalytic activity">
    <reaction evidence="5">
        <text>methylglyoxal + H2O = (R)-lactate + H(+)</text>
        <dbReference type="Rhea" id="RHEA:27754"/>
        <dbReference type="ChEBI" id="CHEBI:15377"/>
        <dbReference type="ChEBI" id="CHEBI:15378"/>
        <dbReference type="ChEBI" id="CHEBI:16004"/>
        <dbReference type="ChEBI" id="CHEBI:17158"/>
        <dbReference type="EC" id="4.2.1.130"/>
    </reaction>
</comment>
<evidence type="ECO:0000256" key="1">
    <source>
        <dbReference type="ARBA" id="ARBA00013134"/>
    </source>
</evidence>
<keyword evidence="8" id="KW-1185">Reference proteome</keyword>
<reference evidence="7 8" key="1">
    <citation type="journal article" date="2013" name="BMC Genomics">
        <title>The genome and transcriptome of the pine saprophyte Ophiostoma piceae, and a comparison with the bark beetle-associated pine pathogen Grosmannia clavigera.</title>
        <authorList>
            <person name="Haridas S."/>
            <person name="Wang Y."/>
            <person name="Lim L."/>
            <person name="Massoumi Alamouti S."/>
            <person name="Jackman S."/>
            <person name="Docking R."/>
            <person name="Robertson G."/>
            <person name="Birol I."/>
            <person name="Bohlmann J."/>
            <person name="Breuil C."/>
        </authorList>
    </citation>
    <scope>NUCLEOTIDE SEQUENCE [LARGE SCALE GENOMIC DNA]</scope>
    <source>
        <strain evidence="7 8">UAMH 11346</strain>
    </source>
</reference>
<evidence type="ECO:0000313" key="8">
    <source>
        <dbReference type="Proteomes" id="UP000016923"/>
    </source>
</evidence>
<protein>
    <recommendedName>
        <fullName evidence="1">D-lactate dehydratase</fullName>
        <ecNumber evidence="1">4.2.1.130</ecNumber>
    </recommendedName>
</protein>
<keyword evidence="2" id="KW-0346">Stress response</keyword>